<dbReference type="PANTHER" id="PTHR36838">
    <property type="entry name" value="AUXIN EFFLUX CARRIER FAMILY PROTEIN"/>
    <property type="match status" value="1"/>
</dbReference>
<dbReference type="OrthoDB" id="9798064at2"/>
<dbReference type="RefSeq" id="WP_044645613.1">
    <property type="nucleotide sequence ID" value="NZ_JTHP01000011.1"/>
</dbReference>
<feature type="transmembrane region" description="Helical" evidence="7">
    <location>
        <begin position="294"/>
        <end position="316"/>
    </location>
</feature>
<feature type="transmembrane region" description="Helical" evidence="7">
    <location>
        <begin position="98"/>
        <end position="122"/>
    </location>
</feature>
<accession>A0A0D7X524</accession>
<proteinExistence type="predicted"/>
<evidence type="ECO:0000256" key="1">
    <source>
        <dbReference type="ARBA" id="ARBA00004141"/>
    </source>
</evidence>
<evidence type="ECO:0000256" key="2">
    <source>
        <dbReference type="ARBA" id="ARBA00022448"/>
    </source>
</evidence>
<keyword evidence="3" id="KW-1003">Cell membrane</keyword>
<feature type="transmembrane region" description="Helical" evidence="7">
    <location>
        <begin position="180"/>
        <end position="197"/>
    </location>
</feature>
<evidence type="ECO:0000313" key="8">
    <source>
        <dbReference type="EMBL" id="KJD46078.1"/>
    </source>
</evidence>
<keyword evidence="6 7" id="KW-0472">Membrane</keyword>
<evidence type="ECO:0000313" key="9">
    <source>
        <dbReference type="Proteomes" id="UP000032534"/>
    </source>
</evidence>
<dbReference type="Pfam" id="PF03547">
    <property type="entry name" value="Mem_trans"/>
    <property type="match status" value="1"/>
</dbReference>
<comment type="caution">
    <text evidence="8">The sequence shown here is derived from an EMBL/GenBank/DDBJ whole genome shotgun (WGS) entry which is preliminary data.</text>
</comment>
<dbReference type="EMBL" id="JTHP01000011">
    <property type="protein sequence ID" value="KJD46078.1"/>
    <property type="molecule type" value="Genomic_DNA"/>
</dbReference>
<gene>
    <name evidence="8" type="ORF">QD47_07860</name>
</gene>
<dbReference type="AlphaFoldDB" id="A0A0D7X524"/>
<reference evidence="8 9" key="1">
    <citation type="submission" date="2014-11" db="EMBL/GenBank/DDBJ databases">
        <title>Draft Genome Sequences of Paenibacillus polymyxa NRRL B-30509 and Paenibacillus terrae NRRL B-30644, Strains from a Poultry Environment that Produce Tridecaptin A and Paenicidins.</title>
        <authorList>
            <person name="van Belkum M.J."/>
            <person name="Lohans C.T."/>
            <person name="Vederas J.C."/>
        </authorList>
    </citation>
    <scope>NUCLEOTIDE SEQUENCE [LARGE SCALE GENOMIC DNA]</scope>
    <source>
        <strain evidence="8 9">NRRL B-30644</strain>
    </source>
</reference>
<dbReference type="InterPro" id="IPR004776">
    <property type="entry name" value="Mem_transp_PIN-like"/>
</dbReference>
<dbReference type="PATRIC" id="fig|159743.3.peg.1730"/>
<keyword evidence="9" id="KW-1185">Reference proteome</keyword>
<protein>
    <submittedName>
        <fullName evidence="8">Transporter</fullName>
    </submittedName>
</protein>
<evidence type="ECO:0000256" key="6">
    <source>
        <dbReference type="ARBA" id="ARBA00023136"/>
    </source>
</evidence>
<keyword evidence="4 7" id="KW-0812">Transmembrane</keyword>
<evidence type="ECO:0000256" key="4">
    <source>
        <dbReference type="ARBA" id="ARBA00022692"/>
    </source>
</evidence>
<dbReference type="PANTHER" id="PTHR36838:SF1">
    <property type="entry name" value="SLR1864 PROTEIN"/>
    <property type="match status" value="1"/>
</dbReference>
<name>A0A0D7X524_9BACL</name>
<feature type="transmembrane region" description="Helical" evidence="7">
    <location>
        <begin position="36"/>
        <end position="54"/>
    </location>
</feature>
<feature type="transmembrane region" description="Helical" evidence="7">
    <location>
        <begin position="66"/>
        <end position="86"/>
    </location>
</feature>
<feature type="transmembrane region" description="Helical" evidence="7">
    <location>
        <begin position="6"/>
        <end position="24"/>
    </location>
</feature>
<dbReference type="GO" id="GO:0055085">
    <property type="term" value="P:transmembrane transport"/>
    <property type="evidence" value="ECO:0007669"/>
    <property type="project" value="InterPro"/>
</dbReference>
<dbReference type="Proteomes" id="UP000032534">
    <property type="component" value="Unassembled WGS sequence"/>
</dbReference>
<evidence type="ECO:0000256" key="5">
    <source>
        <dbReference type="ARBA" id="ARBA00022989"/>
    </source>
</evidence>
<sequence length="317" mass="33381">MSVGHIFYILVPIFFVIILGWLAGHYKSFDASSSKALNSLVTKFALPAHLFIGITTTSRKSLIEQWPFLLALFIGIVGFYAVLLLVGRFAVKQSVKDASMFALNSAQPTFAFMGIPVLGAIYGSSAVAIPIAITGIVVNAVLDPAATIIATVASRNSGKERNGHLGKLVWDSILHGLREPLALVPLIGVILTLFGFHSPDLLNKSFNQIGDITSGAALFAVGVTIGVRNISFSITAIAIALLKTIVQPLLMLLIAYLCGLSSADTVKAVLLVSFPGSAVAAMIATRFESLESETASAFVISAVISLATLPVLISLLV</sequence>
<comment type="subcellular location">
    <subcellularLocation>
        <location evidence="1">Membrane</location>
        <topology evidence="1">Multi-pass membrane protein</topology>
    </subcellularLocation>
</comment>
<evidence type="ECO:0000256" key="3">
    <source>
        <dbReference type="ARBA" id="ARBA00022475"/>
    </source>
</evidence>
<organism evidence="8 9">
    <name type="scientific">Paenibacillus terrae</name>
    <dbReference type="NCBI Taxonomy" id="159743"/>
    <lineage>
        <taxon>Bacteria</taxon>
        <taxon>Bacillati</taxon>
        <taxon>Bacillota</taxon>
        <taxon>Bacilli</taxon>
        <taxon>Bacillales</taxon>
        <taxon>Paenibacillaceae</taxon>
        <taxon>Paenibacillus</taxon>
    </lineage>
</organism>
<keyword evidence="5 7" id="KW-1133">Transmembrane helix</keyword>
<dbReference type="GO" id="GO:0016020">
    <property type="term" value="C:membrane"/>
    <property type="evidence" value="ECO:0007669"/>
    <property type="project" value="UniProtKB-SubCell"/>
</dbReference>
<evidence type="ECO:0000256" key="7">
    <source>
        <dbReference type="SAM" id="Phobius"/>
    </source>
</evidence>
<keyword evidence="2" id="KW-0813">Transport</keyword>